<dbReference type="PROSITE" id="PS00237">
    <property type="entry name" value="G_PROTEIN_RECEP_F1_1"/>
    <property type="match status" value="1"/>
</dbReference>
<dbReference type="RefSeq" id="XP_026729862.1">
    <property type="nucleotide sequence ID" value="XM_026874061.1"/>
</dbReference>
<evidence type="ECO:0000313" key="17">
    <source>
        <dbReference type="RefSeq" id="XP_026729862.1"/>
    </source>
</evidence>
<accession>A0A7E5VNK6</accession>
<evidence type="ECO:0000256" key="13">
    <source>
        <dbReference type="SAM" id="Phobius"/>
    </source>
</evidence>
<dbReference type="Gene3D" id="1.20.1070.10">
    <property type="entry name" value="Rhodopsin 7-helix transmembrane proteins"/>
    <property type="match status" value="2"/>
</dbReference>
<dbReference type="Pfam" id="PF00001">
    <property type="entry name" value="7tm_1"/>
    <property type="match status" value="1"/>
</dbReference>
<feature type="transmembrane region" description="Helical" evidence="13">
    <location>
        <begin position="243"/>
        <end position="262"/>
    </location>
</feature>
<evidence type="ECO:0000256" key="4">
    <source>
        <dbReference type="ARBA" id="ARBA00022692"/>
    </source>
</evidence>
<dbReference type="GO" id="GO:0071880">
    <property type="term" value="P:adenylate cyclase-activating adrenergic receptor signaling pathway"/>
    <property type="evidence" value="ECO:0007669"/>
    <property type="project" value="TreeGrafter"/>
</dbReference>
<dbReference type="PRINTS" id="PR00237">
    <property type="entry name" value="GPCRRHODOPSN"/>
</dbReference>
<feature type="chain" id="PRO_5028878436" evidence="14">
    <location>
        <begin position="36"/>
        <end position="569"/>
    </location>
</feature>
<keyword evidence="9 11" id="KW-0675">Receptor</keyword>
<evidence type="ECO:0000256" key="8">
    <source>
        <dbReference type="ARBA" id="ARBA00023157"/>
    </source>
</evidence>
<evidence type="ECO:0000256" key="9">
    <source>
        <dbReference type="ARBA" id="ARBA00023170"/>
    </source>
</evidence>
<evidence type="ECO:0000259" key="15">
    <source>
        <dbReference type="PROSITE" id="PS50262"/>
    </source>
</evidence>
<feature type="compositionally biased region" description="Polar residues" evidence="12">
    <location>
        <begin position="385"/>
        <end position="398"/>
    </location>
</feature>
<dbReference type="InParanoid" id="A0A7E5VNK6"/>
<dbReference type="FunCoup" id="A0A7E5VNK6">
    <property type="interactions" value="113"/>
</dbReference>
<keyword evidence="4 11" id="KW-0812">Transmembrane</keyword>
<keyword evidence="6 11" id="KW-0297">G-protein coupled receptor</keyword>
<evidence type="ECO:0000256" key="12">
    <source>
        <dbReference type="SAM" id="MobiDB-lite"/>
    </source>
</evidence>
<evidence type="ECO:0000256" key="5">
    <source>
        <dbReference type="ARBA" id="ARBA00022989"/>
    </source>
</evidence>
<feature type="transmembrane region" description="Helical" evidence="13">
    <location>
        <begin position="86"/>
        <end position="110"/>
    </location>
</feature>
<feature type="transmembrane region" description="Helical" evidence="13">
    <location>
        <begin position="474"/>
        <end position="497"/>
    </location>
</feature>
<dbReference type="Proteomes" id="UP000322000">
    <property type="component" value="Chromosome 6"/>
</dbReference>
<dbReference type="CDD" id="cd15329">
    <property type="entry name" value="7tmA_5-HT7"/>
    <property type="match status" value="1"/>
</dbReference>
<reference evidence="17" key="1">
    <citation type="submission" date="2025-08" db="UniProtKB">
        <authorList>
            <consortium name="RefSeq"/>
        </authorList>
    </citation>
    <scope>IDENTIFICATION</scope>
</reference>
<keyword evidence="14" id="KW-0732">Signal</keyword>
<dbReference type="InterPro" id="IPR017452">
    <property type="entry name" value="GPCR_Rhodpsn_7TM"/>
</dbReference>
<evidence type="ECO:0000256" key="3">
    <source>
        <dbReference type="ARBA" id="ARBA00022475"/>
    </source>
</evidence>
<name>A0A7E5VNK6_TRINI</name>
<keyword evidence="10 11" id="KW-0807">Transducer</keyword>
<gene>
    <name evidence="17" type="primary">LOC113495370</name>
</gene>
<feature type="transmembrane region" description="Helical" evidence="13">
    <location>
        <begin position="442"/>
        <end position="462"/>
    </location>
</feature>
<dbReference type="GO" id="GO:0043410">
    <property type="term" value="P:positive regulation of MAPK cascade"/>
    <property type="evidence" value="ECO:0007669"/>
    <property type="project" value="TreeGrafter"/>
</dbReference>
<feature type="transmembrane region" description="Helical" evidence="13">
    <location>
        <begin position="160"/>
        <end position="181"/>
    </location>
</feature>
<dbReference type="OrthoDB" id="5951059at2759"/>
<evidence type="ECO:0000256" key="7">
    <source>
        <dbReference type="ARBA" id="ARBA00023136"/>
    </source>
</evidence>
<evidence type="ECO:0000256" key="2">
    <source>
        <dbReference type="ARBA" id="ARBA00010663"/>
    </source>
</evidence>
<keyword evidence="8" id="KW-1015">Disulfide bond</keyword>
<keyword evidence="16" id="KW-1185">Reference proteome</keyword>
<dbReference type="GO" id="GO:0005886">
    <property type="term" value="C:plasma membrane"/>
    <property type="evidence" value="ECO:0007669"/>
    <property type="project" value="UniProtKB-SubCell"/>
</dbReference>
<feature type="compositionally biased region" description="Polar residues" evidence="12">
    <location>
        <begin position="337"/>
        <end position="349"/>
    </location>
</feature>
<dbReference type="PANTHER" id="PTHR24248:SF199">
    <property type="entry name" value="IP13425P-RELATED"/>
    <property type="match status" value="1"/>
</dbReference>
<dbReference type="GO" id="GO:0004993">
    <property type="term" value="F:G protein-coupled serotonin receptor activity"/>
    <property type="evidence" value="ECO:0007669"/>
    <property type="project" value="UniProtKB-ARBA"/>
</dbReference>
<comment type="similarity">
    <text evidence="2 11">Belongs to the G-protein coupled receptor 1 family.</text>
</comment>
<keyword evidence="7 13" id="KW-0472">Membrane</keyword>
<feature type="domain" description="G-protein coupled receptors family 1 profile" evidence="15">
    <location>
        <begin position="102"/>
        <end position="494"/>
    </location>
</feature>
<dbReference type="SMART" id="SM01381">
    <property type="entry name" value="7TM_GPCR_Srsx"/>
    <property type="match status" value="1"/>
</dbReference>
<evidence type="ECO:0000256" key="1">
    <source>
        <dbReference type="ARBA" id="ARBA00004651"/>
    </source>
</evidence>
<evidence type="ECO:0000256" key="6">
    <source>
        <dbReference type="ARBA" id="ARBA00023040"/>
    </source>
</evidence>
<dbReference type="PROSITE" id="PS50262">
    <property type="entry name" value="G_PROTEIN_RECEP_F1_2"/>
    <property type="match status" value="1"/>
</dbReference>
<sequence length="569" mass="63838">MATQSHNSYCSLPSFVALPSCLLVLASILLQPALASVEVDHESLLSPEFNVSNPNATVNWTFLDDNSTFLKHGHIKHSKYSTPVTIFMVIIFLIVIVGTIIGNILVCVAVRLVRKLRRPSNYLIVSLAVSDLCVACIVMPVATVYDIMGTWPFGPVICDFWVSSDVLSCTASILNLCMISVDRYYAITKPLEYGVKRTPRRMLFCVFIVWVSAAFISLPPVLILGNEKTETSCSVSQNQAYQIYATFGSFYIPLTVMIVVYYKIFRAARKIVKDEKRAQSHLETHCYLEINVKNGGSAEAKLLGNQATPAPPPRGSTASTNTTCSVDKTESTIGRCFSSQRKSNESQCPMLQPPKTPTKPIHTINRSPTQLVPGKPQVKERQRQPSESSTKTNTATNRIRSSLSNFAHKSHIAKDLLHPQSAVHQKKLRFQLAKERKASTTLGIIMSAFVICWLPFFVLALLRPFVKEDAIPDAVSALFLWLGYLNSLLNPVIYATLNRDFRKPFQEILFFRCSNLNHMMREEFYHSQYGDPDQHYCVNNTTKMHNYEEGVEIVSAVDREETRASESFL</sequence>
<proteinExistence type="inferred from homology"/>
<feature type="transmembrane region" description="Helical" evidence="13">
    <location>
        <begin position="202"/>
        <end position="223"/>
    </location>
</feature>
<evidence type="ECO:0000313" key="16">
    <source>
        <dbReference type="Proteomes" id="UP000322000"/>
    </source>
</evidence>
<keyword evidence="5 13" id="KW-1133">Transmembrane helix</keyword>
<evidence type="ECO:0000256" key="10">
    <source>
        <dbReference type="ARBA" id="ARBA00023224"/>
    </source>
</evidence>
<evidence type="ECO:0000256" key="14">
    <source>
        <dbReference type="SAM" id="SignalP"/>
    </source>
</evidence>
<feature type="compositionally biased region" description="Polar residues" evidence="12">
    <location>
        <begin position="316"/>
        <end position="326"/>
    </location>
</feature>
<dbReference type="SUPFAM" id="SSF81321">
    <property type="entry name" value="Family A G protein-coupled receptor-like"/>
    <property type="match status" value="1"/>
</dbReference>
<protein>
    <submittedName>
        <fullName evidence="17">5-hydroxytryptamine receptor 1-like</fullName>
    </submittedName>
</protein>
<feature type="transmembrane region" description="Helical" evidence="13">
    <location>
        <begin position="122"/>
        <end position="148"/>
    </location>
</feature>
<dbReference type="KEGG" id="tnl:113495370"/>
<keyword evidence="3" id="KW-1003">Cell membrane</keyword>
<evidence type="ECO:0000256" key="11">
    <source>
        <dbReference type="RuleBase" id="RU000688"/>
    </source>
</evidence>
<dbReference type="GeneID" id="113495370"/>
<dbReference type="InterPro" id="IPR000276">
    <property type="entry name" value="GPCR_Rhodpsn"/>
</dbReference>
<dbReference type="AlphaFoldDB" id="A0A7E5VNK6"/>
<feature type="region of interest" description="Disordered" evidence="12">
    <location>
        <begin position="302"/>
        <end position="398"/>
    </location>
</feature>
<feature type="signal peptide" evidence="14">
    <location>
        <begin position="1"/>
        <end position="35"/>
    </location>
</feature>
<comment type="subcellular location">
    <subcellularLocation>
        <location evidence="1">Cell membrane</location>
        <topology evidence="1">Multi-pass membrane protein</topology>
    </subcellularLocation>
</comment>
<dbReference type="PANTHER" id="PTHR24248">
    <property type="entry name" value="ADRENERGIC RECEPTOR-RELATED G-PROTEIN COUPLED RECEPTOR"/>
    <property type="match status" value="1"/>
</dbReference>
<organism evidence="16 17">
    <name type="scientific">Trichoplusia ni</name>
    <name type="common">Cabbage looper</name>
    <dbReference type="NCBI Taxonomy" id="7111"/>
    <lineage>
        <taxon>Eukaryota</taxon>
        <taxon>Metazoa</taxon>
        <taxon>Ecdysozoa</taxon>
        <taxon>Arthropoda</taxon>
        <taxon>Hexapoda</taxon>
        <taxon>Insecta</taxon>
        <taxon>Pterygota</taxon>
        <taxon>Neoptera</taxon>
        <taxon>Endopterygota</taxon>
        <taxon>Lepidoptera</taxon>
        <taxon>Glossata</taxon>
        <taxon>Ditrysia</taxon>
        <taxon>Noctuoidea</taxon>
        <taxon>Noctuidae</taxon>
        <taxon>Plusiinae</taxon>
        <taxon>Trichoplusia</taxon>
    </lineage>
</organism>